<dbReference type="Pfam" id="PF00106">
    <property type="entry name" value="adh_short"/>
    <property type="match status" value="1"/>
</dbReference>
<evidence type="ECO:0000256" key="2">
    <source>
        <dbReference type="ARBA" id="ARBA00023002"/>
    </source>
</evidence>
<gene>
    <name evidence="3" type="ORF">EV663_101432</name>
</gene>
<dbReference type="RefSeq" id="WP_425057102.1">
    <property type="nucleotide sequence ID" value="NZ_SLXU01000001.1"/>
</dbReference>
<dbReference type="Proteomes" id="UP000295050">
    <property type="component" value="Unassembled WGS sequence"/>
</dbReference>
<dbReference type="PANTHER" id="PTHR43943">
    <property type="entry name" value="DEHYDROGENASE/REDUCTASE (SDR FAMILY) MEMBER 4"/>
    <property type="match status" value="1"/>
</dbReference>
<evidence type="ECO:0000256" key="1">
    <source>
        <dbReference type="ARBA" id="ARBA00006484"/>
    </source>
</evidence>
<dbReference type="AlphaFoldDB" id="A0A4R2RVK7"/>
<comment type="similarity">
    <text evidence="1">Belongs to the short-chain dehydrogenases/reductases (SDR) family.</text>
</comment>
<dbReference type="EMBL" id="SLXU01000001">
    <property type="protein sequence ID" value="TCP63165.1"/>
    <property type="molecule type" value="Genomic_DNA"/>
</dbReference>
<keyword evidence="4" id="KW-1185">Reference proteome</keyword>
<dbReference type="Gene3D" id="3.40.50.720">
    <property type="entry name" value="NAD(P)-binding Rossmann-like Domain"/>
    <property type="match status" value="1"/>
</dbReference>
<protein>
    <recommendedName>
        <fullName evidence="5">NADP-dependent 3-hydroxy acid dehydrogenase YdfG</fullName>
    </recommendedName>
</protein>
<dbReference type="SUPFAM" id="SSF51735">
    <property type="entry name" value="NAD(P)-binding Rossmann-fold domains"/>
    <property type="match status" value="1"/>
</dbReference>
<evidence type="ECO:0008006" key="5">
    <source>
        <dbReference type="Google" id="ProtNLM"/>
    </source>
</evidence>
<dbReference type="GO" id="GO:0016491">
    <property type="term" value="F:oxidoreductase activity"/>
    <property type="evidence" value="ECO:0007669"/>
    <property type="project" value="UniProtKB-KW"/>
</dbReference>
<comment type="caution">
    <text evidence="3">The sequence shown here is derived from an EMBL/GenBank/DDBJ whole genome shotgun (WGS) entry which is preliminary data.</text>
</comment>
<sequence length="223" mass="24287">MRLMTDQKIALVTGASRGFGAAVAEELARRGYHVVAVARTQGGLEELDDRIRAAGGNTTLAPMDIAETDAMRQLCRGIFDRWGKVDLWVHSAIQTAPFSPTEQFDLSFWDKAVSVNVHATGVLINFVAPLLRAAEGGGHAILVDDTMTGPFLGGYSACKAAQRTLFEAWQAEQARLQDVHVQCFVPAPMPTAHRNRLYPGEKTETLAHPADEAKRMLDSLFPA</sequence>
<accession>A0A4R2RVK7</accession>
<dbReference type="InterPro" id="IPR002347">
    <property type="entry name" value="SDR_fam"/>
</dbReference>
<evidence type="ECO:0000313" key="3">
    <source>
        <dbReference type="EMBL" id="TCP63165.1"/>
    </source>
</evidence>
<dbReference type="PANTHER" id="PTHR43943:SF17">
    <property type="entry name" value="3-PHENYLPROPIONATE-DIHYDRODIOL_CINNAMIC ACID-DIHYDRODIOL DEHYDROGENASE"/>
    <property type="match status" value="1"/>
</dbReference>
<organism evidence="3 4">
    <name type="scientific">Rhodovulum bhavnagarense</name>
    <dbReference type="NCBI Taxonomy" id="992286"/>
    <lineage>
        <taxon>Bacteria</taxon>
        <taxon>Pseudomonadati</taxon>
        <taxon>Pseudomonadota</taxon>
        <taxon>Alphaproteobacteria</taxon>
        <taxon>Rhodobacterales</taxon>
        <taxon>Paracoccaceae</taxon>
        <taxon>Rhodovulum</taxon>
    </lineage>
</organism>
<dbReference type="CDD" id="cd05233">
    <property type="entry name" value="SDR_c"/>
    <property type="match status" value="1"/>
</dbReference>
<keyword evidence="2" id="KW-0560">Oxidoreductase</keyword>
<reference evidence="3 4" key="1">
    <citation type="submission" date="2019-03" db="EMBL/GenBank/DDBJ databases">
        <title>Genomic Encyclopedia of Type Strains, Phase IV (KMG-IV): sequencing the most valuable type-strain genomes for metagenomic binning, comparative biology and taxonomic classification.</title>
        <authorList>
            <person name="Goeker M."/>
        </authorList>
    </citation>
    <scope>NUCLEOTIDE SEQUENCE [LARGE SCALE GENOMIC DNA]</scope>
    <source>
        <strain evidence="3 4">DSM 24766</strain>
    </source>
</reference>
<evidence type="ECO:0000313" key="4">
    <source>
        <dbReference type="Proteomes" id="UP000295050"/>
    </source>
</evidence>
<proteinExistence type="inferred from homology"/>
<dbReference type="PRINTS" id="PR00081">
    <property type="entry name" value="GDHRDH"/>
</dbReference>
<dbReference type="InterPro" id="IPR036291">
    <property type="entry name" value="NAD(P)-bd_dom_sf"/>
</dbReference>
<name>A0A4R2RVK7_9RHOB</name>